<keyword evidence="1" id="KW-0472">Membrane</keyword>
<dbReference type="Pfam" id="PF03929">
    <property type="entry name" value="PepSY_TM"/>
    <property type="match status" value="1"/>
</dbReference>
<dbReference type="InterPro" id="IPR005625">
    <property type="entry name" value="PepSY-ass_TM"/>
</dbReference>
<proteinExistence type="predicted"/>
<dbReference type="OrthoDB" id="5351933at2"/>
<dbReference type="STRING" id="824.CGRAC_0679"/>
<dbReference type="PANTHER" id="PTHR34219">
    <property type="entry name" value="IRON-REGULATED INNER MEMBRANE PROTEIN-RELATED"/>
    <property type="match status" value="1"/>
</dbReference>
<sequence>MSKSFRKISRKFHLWLSLIFCLPLIIISISGSVLVYAEQINEVLLKDKVFRTQESIAKFPVRMKFSTLQSEINSKFKEYAIIGWSIAQDASKTDKIRLSSQKLQKQALIYLDAFSGEIKGAPMPRDEGFIGAINKLHAELFLGRGGRIFTGIVGLSALLIGISGFFIYKKFWQNLFSLRLDRAIYFMRGAHRLIGVASTPVMFAITISGAWWELRAVTYKPLANPCGAVLQNFKTERNSTVAASNGTVSMKTAQNLATLDEALAKIAVKFKEFRSTYIAFPLCPGGAFTVYGFEAGQNPLQSPYASRITISDAGEILKADFINDADFSDKLQDGFRRAHAGSYGAITKLIWFLTGLAPLFLSICGFYITLKNRNSKRRKL</sequence>
<evidence type="ECO:0000313" key="2">
    <source>
        <dbReference type="EMBL" id="EEV17283.1"/>
    </source>
</evidence>
<keyword evidence="3" id="KW-1185">Reference proteome</keyword>
<feature type="transmembrane region" description="Helical" evidence="1">
    <location>
        <begin position="349"/>
        <end position="370"/>
    </location>
</feature>
<feature type="transmembrane region" description="Helical" evidence="1">
    <location>
        <begin position="12"/>
        <end position="37"/>
    </location>
</feature>
<gene>
    <name evidence="2" type="ORF">CAMGR0001_1579</name>
</gene>
<name>C8PK28_9BACT</name>
<comment type="caution">
    <text evidence="2">The sequence shown here is derived from an EMBL/GenBank/DDBJ whole genome shotgun (WGS) entry which is preliminary data.</text>
</comment>
<feature type="transmembrane region" description="Helical" evidence="1">
    <location>
        <begin position="189"/>
        <end position="212"/>
    </location>
</feature>
<dbReference type="RefSeq" id="WP_005872342.1">
    <property type="nucleotide sequence ID" value="NZ_ACYG01000027.1"/>
</dbReference>
<dbReference type="AlphaFoldDB" id="C8PK28"/>
<protein>
    <submittedName>
        <fullName evidence="2">PepSY domain protein</fullName>
    </submittedName>
</protein>
<dbReference type="PANTHER" id="PTHR34219:SF8">
    <property type="entry name" value="PEPSY DOMAIN-CONTAINING PROTEIN"/>
    <property type="match status" value="1"/>
</dbReference>
<reference evidence="2 3" key="1">
    <citation type="submission" date="2009-07" db="EMBL/GenBank/DDBJ databases">
        <authorList>
            <person name="Madupu R."/>
            <person name="Sebastian Y."/>
            <person name="Durkin A.S."/>
            <person name="Torralba M."/>
            <person name="Methe B."/>
            <person name="Sutton G.G."/>
            <person name="Strausberg R.L."/>
            <person name="Nelson K.E."/>
        </authorList>
    </citation>
    <scope>NUCLEOTIDE SEQUENCE [LARGE SCALE GENOMIC DNA]</scope>
    <source>
        <strain evidence="2 3">RM3268</strain>
    </source>
</reference>
<organism evidence="2 3">
    <name type="scientific">Campylobacter gracilis RM3268</name>
    <dbReference type="NCBI Taxonomy" id="553220"/>
    <lineage>
        <taxon>Bacteria</taxon>
        <taxon>Pseudomonadati</taxon>
        <taxon>Campylobacterota</taxon>
        <taxon>Epsilonproteobacteria</taxon>
        <taxon>Campylobacterales</taxon>
        <taxon>Campylobacteraceae</taxon>
        <taxon>Campylobacter</taxon>
    </lineage>
</organism>
<accession>C8PK28</accession>
<evidence type="ECO:0000256" key="1">
    <source>
        <dbReference type="SAM" id="Phobius"/>
    </source>
</evidence>
<keyword evidence="1" id="KW-0812">Transmembrane</keyword>
<dbReference type="eggNOG" id="COG3182">
    <property type="taxonomic scope" value="Bacteria"/>
</dbReference>
<dbReference type="Proteomes" id="UP000005709">
    <property type="component" value="Unassembled WGS sequence"/>
</dbReference>
<feature type="transmembrane region" description="Helical" evidence="1">
    <location>
        <begin position="148"/>
        <end position="168"/>
    </location>
</feature>
<keyword evidence="1" id="KW-1133">Transmembrane helix</keyword>
<evidence type="ECO:0000313" key="3">
    <source>
        <dbReference type="Proteomes" id="UP000005709"/>
    </source>
</evidence>
<dbReference type="EMBL" id="ACYG01000027">
    <property type="protein sequence ID" value="EEV17283.1"/>
    <property type="molecule type" value="Genomic_DNA"/>
</dbReference>